<dbReference type="EMBL" id="HG994580">
    <property type="protein sequence ID" value="CAF2763201.1"/>
    <property type="molecule type" value="Genomic_DNA"/>
</dbReference>
<dbReference type="InterPro" id="IPR000073">
    <property type="entry name" value="AB_hydrolase_1"/>
</dbReference>
<gene>
    <name evidence="4" type="ORF">LSAA_499</name>
</gene>
<dbReference type="PRINTS" id="PR00412">
    <property type="entry name" value="EPOXHYDRLASE"/>
</dbReference>
<name>A0A7R8CCF4_LEPSM</name>
<keyword evidence="1 4" id="KW-0378">Hydrolase</keyword>
<keyword evidence="5" id="KW-1185">Reference proteome</keyword>
<dbReference type="Gene3D" id="3.40.50.1820">
    <property type="entry name" value="alpha/beta hydrolase"/>
    <property type="match status" value="3"/>
</dbReference>
<organism evidence="4 5">
    <name type="scientific">Lepeophtheirus salmonis</name>
    <name type="common">Salmon louse</name>
    <name type="synonym">Caligus salmonis</name>
    <dbReference type="NCBI Taxonomy" id="72036"/>
    <lineage>
        <taxon>Eukaryota</taxon>
        <taxon>Metazoa</taxon>
        <taxon>Ecdysozoa</taxon>
        <taxon>Arthropoda</taxon>
        <taxon>Crustacea</taxon>
        <taxon>Multicrustacea</taxon>
        <taxon>Hexanauplia</taxon>
        <taxon>Copepoda</taxon>
        <taxon>Siphonostomatoida</taxon>
        <taxon>Caligidae</taxon>
        <taxon>Lepeophtheirus</taxon>
    </lineage>
</organism>
<sequence>MFPLYQIIMIPQKLRICILQTLGFLIALALFIPLSLRALFKGQLRDAFKTTVRKDRPSVFDSYGSHRYLNLPKAKIKIHVVDSESSGKEDKPLMLFVHGFPDFWYSFRHQIKYFSSKFRCVSVDNRGYNESDKPNRIQDYSVDQLASDIKEVVELLGYDKCVLVGHDWGGSISYRVCAIYPEIVSVYISLNIPHYNALSESIKNNWSQKLASWYMLYFQCPILPEIMINAFDMTNWDKIFVDIPFESEEEKIDTYKYVFSQPNALTGPINYYRCAFQYPLPADKKSLIKVPVCSIYGNGDLFLLREGFIGSAKYVEDFTLKELDGISHWFPSNATQFYLDHHDSAKTPNMHPTNPGFLHCPCSLHTFISSRSLQGVFDSYGSHRYLNLPKAKIKIHVVDSESSGKEDKPLMLFVHGFPDFWYSFRHQIKYFSSKFRCVSVDNRGYNESDKPNRIQDYSVDQLASDIKEVVELLGYDKCVLVGHDWGGSISYRVCAMYPEIKLASWYMLYFQCPILPEIMINAFDMTNWDKIFVDIPFESEEEKIDTYKYVFSQPNALTGPINYYRCAFQYPLPADKKSLIKVPVCSIYGNGDLFLLREGFIGSAKYVEDFTLKELDGISHWVHLHAKDEVNRLINEYIDSRKDLIF</sequence>
<dbReference type="Pfam" id="PF00561">
    <property type="entry name" value="Abhydrolase_1"/>
    <property type="match status" value="2"/>
</dbReference>
<feature type="domain" description="AB hydrolase-1" evidence="3">
    <location>
        <begin position="409"/>
        <end position="499"/>
    </location>
</feature>
<evidence type="ECO:0000259" key="3">
    <source>
        <dbReference type="Pfam" id="PF00561"/>
    </source>
</evidence>
<evidence type="ECO:0000313" key="4">
    <source>
        <dbReference type="EMBL" id="CAF2763201.1"/>
    </source>
</evidence>
<dbReference type="InterPro" id="IPR029058">
    <property type="entry name" value="AB_hydrolase_fold"/>
</dbReference>
<dbReference type="SUPFAM" id="SSF53474">
    <property type="entry name" value="alpha/beta-Hydrolases"/>
    <property type="match status" value="2"/>
</dbReference>
<dbReference type="OrthoDB" id="408373at2759"/>
<dbReference type="InterPro" id="IPR000639">
    <property type="entry name" value="Epox_hydrolase-like"/>
</dbReference>
<evidence type="ECO:0000256" key="1">
    <source>
        <dbReference type="ARBA" id="ARBA00022801"/>
    </source>
</evidence>
<reference evidence="4" key="1">
    <citation type="submission" date="2021-02" db="EMBL/GenBank/DDBJ databases">
        <authorList>
            <person name="Bekaert M."/>
        </authorList>
    </citation>
    <scope>NUCLEOTIDE SEQUENCE</scope>
    <source>
        <strain evidence="4">IoA-00</strain>
    </source>
</reference>
<evidence type="ECO:0000313" key="5">
    <source>
        <dbReference type="Proteomes" id="UP000675881"/>
    </source>
</evidence>
<dbReference type="PANTHER" id="PTHR43329">
    <property type="entry name" value="EPOXIDE HYDROLASE"/>
    <property type="match status" value="1"/>
</dbReference>
<dbReference type="GO" id="GO:0004301">
    <property type="term" value="F:epoxide hydrolase activity"/>
    <property type="evidence" value="ECO:0007669"/>
    <property type="project" value="UniProtKB-ARBA"/>
</dbReference>
<dbReference type="Proteomes" id="UP000675881">
    <property type="component" value="Chromosome 1"/>
</dbReference>
<dbReference type="AlphaFoldDB" id="A0A7R8CCF4"/>
<feature type="domain" description="AB hydrolase-1" evidence="3">
    <location>
        <begin position="92"/>
        <end position="214"/>
    </location>
</feature>
<evidence type="ECO:0000256" key="2">
    <source>
        <dbReference type="ARBA" id="ARBA00038334"/>
    </source>
</evidence>
<dbReference type="EC" id="3.3.-.-" evidence="4"/>
<comment type="similarity">
    <text evidence="2">Belongs to the AB hydrolase superfamily. Epoxide hydrolase family.</text>
</comment>
<proteinExistence type="inferred from homology"/>
<accession>A0A7R8CCF4</accession>
<protein>
    <submittedName>
        <fullName evidence="4">EPHX4</fullName>
        <ecNumber evidence="4">3.3.-.-</ecNumber>
    </submittedName>
</protein>